<dbReference type="Proteomes" id="UP000319746">
    <property type="component" value="Unassembled WGS sequence"/>
</dbReference>
<sequence length="533" mass="55148">MIIFVGAGVAGLTAVRQLVAAESDVTLVTAGRFGHDAIAAGNTALAQGGIAAALGPDDTPASHATDTIQAGAGLVIPEVAQLVATDGAKQVQDLLAAGFSADRNADGALAFGLEAARSKSRVVHAGEDSTGAALSGFLTNLVQHHVETGAVRLIEQATLQHIHTQTGRISGVTVCSPDGFRRLSADAVILATGGFAGLYANTSSAAAITGQGMLVAARAGAVLADMEFVQFHPTVVPGTGQLISEAVRGAGAVLRDSTGHRFMSAVHPGAELALRDVVSRASAQVMRDFQATSVWLDATVIEQRHGSGILAARFPVLTEALAALGFDWAAEYVPVAPAAHYCMGGVATDTAGRSSVAGLYAAGEVASTGFHGANRLASNSLLEGLVFGTRAAEAARRDLRYDSWEPEAEFTQFIATATDIPSPPLPSDDSPQQLRDLQLLADAHLGITRNGHDLESLLTQLNTVGHPLADLVRVMATAALQRPESRGGHWRADFPSQDPALARRAAWRLATSTQAMQPALTNTTQETLVHADT</sequence>
<dbReference type="FunFam" id="3.90.700.10:FF:000002">
    <property type="entry name" value="L-aspartate oxidase"/>
    <property type="match status" value="1"/>
</dbReference>
<keyword evidence="6" id="KW-0285">Flavoprotein</keyword>
<comment type="caution">
    <text evidence="15">The sequence shown here is derived from an EMBL/GenBank/DDBJ whole genome shotgun (WGS) entry which is preliminary data.</text>
</comment>
<dbReference type="SUPFAM" id="SSF51905">
    <property type="entry name" value="FAD/NAD(P)-binding domain"/>
    <property type="match status" value="1"/>
</dbReference>
<reference evidence="15 16" key="1">
    <citation type="submission" date="2019-06" db="EMBL/GenBank/DDBJ databases">
        <title>Sequencing the genomes of 1000 actinobacteria strains.</title>
        <authorList>
            <person name="Klenk H.-P."/>
        </authorList>
    </citation>
    <scope>NUCLEOTIDE SEQUENCE [LARGE SCALE GENOMIC DNA]</scope>
    <source>
        <strain evidence="15 16">DSM 24083</strain>
    </source>
</reference>
<evidence type="ECO:0000256" key="2">
    <source>
        <dbReference type="ARBA" id="ARBA00004950"/>
    </source>
</evidence>
<comment type="similarity">
    <text evidence="3">Belongs to the FAD-dependent oxidoreductase 2 family. NadB subfamily.</text>
</comment>
<dbReference type="PANTHER" id="PTHR42716:SF2">
    <property type="entry name" value="L-ASPARTATE OXIDASE, CHLOROPLASTIC"/>
    <property type="match status" value="1"/>
</dbReference>
<dbReference type="EMBL" id="VFOU01000003">
    <property type="protein sequence ID" value="TQL71257.1"/>
    <property type="molecule type" value="Genomic_DNA"/>
</dbReference>
<evidence type="ECO:0000256" key="6">
    <source>
        <dbReference type="ARBA" id="ARBA00022630"/>
    </source>
</evidence>
<dbReference type="Pfam" id="PF02910">
    <property type="entry name" value="Succ_DH_flav_C"/>
    <property type="match status" value="1"/>
</dbReference>
<dbReference type="SUPFAM" id="SSF56425">
    <property type="entry name" value="Succinate dehydrogenase/fumarate reductase flavoprotein, catalytic domain"/>
    <property type="match status" value="1"/>
</dbReference>
<name>A0A543AFA3_9MICC</name>
<dbReference type="OrthoDB" id="9805351at2"/>
<evidence type="ECO:0000256" key="5">
    <source>
        <dbReference type="ARBA" id="ARBA00021901"/>
    </source>
</evidence>
<evidence type="ECO:0000256" key="8">
    <source>
        <dbReference type="ARBA" id="ARBA00022827"/>
    </source>
</evidence>
<evidence type="ECO:0000256" key="7">
    <source>
        <dbReference type="ARBA" id="ARBA00022642"/>
    </source>
</evidence>
<proteinExistence type="inferred from homology"/>
<dbReference type="Gene3D" id="3.50.50.60">
    <property type="entry name" value="FAD/NAD(P)-binding domain"/>
    <property type="match status" value="1"/>
</dbReference>
<dbReference type="SUPFAM" id="SSF46977">
    <property type="entry name" value="Succinate dehydrogenase/fumarate reductase flavoprotein C-terminal domain"/>
    <property type="match status" value="1"/>
</dbReference>
<dbReference type="EC" id="1.4.3.16" evidence="4"/>
<dbReference type="InterPro" id="IPR036188">
    <property type="entry name" value="FAD/NAD-bd_sf"/>
</dbReference>
<dbReference type="UniPathway" id="UPA00253">
    <property type="reaction ID" value="UER00326"/>
</dbReference>
<dbReference type="RefSeq" id="WP_141866737.1">
    <property type="nucleotide sequence ID" value="NZ_BAABAN010000005.1"/>
</dbReference>
<dbReference type="PANTHER" id="PTHR42716">
    <property type="entry name" value="L-ASPARTATE OXIDASE"/>
    <property type="match status" value="1"/>
</dbReference>
<dbReference type="Gene3D" id="3.90.700.10">
    <property type="entry name" value="Succinate dehydrogenase/fumarate reductase flavoprotein, catalytic domain"/>
    <property type="match status" value="1"/>
</dbReference>
<evidence type="ECO:0000313" key="16">
    <source>
        <dbReference type="Proteomes" id="UP000319746"/>
    </source>
</evidence>
<comment type="function">
    <text evidence="10">Catalyzes the oxidation of L-aspartate to iminoaspartate, the first step in the de novo biosynthesis of NAD(+).</text>
</comment>
<protein>
    <recommendedName>
        <fullName evidence="5">L-aspartate oxidase</fullName>
        <ecNumber evidence="4">1.4.3.16</ecNumber>
    </recommendedName>
    <alternativeName>
        <fullName evidence="11">Quinolinate synthase B</fullName>
    </alternativeName>
</protein>
<comment type="pathway">
    <text evidence="2">Cofactor biosynthesis; NAD(+) biosynthesis; iminoaspartate from L-aspartate (oxidase route): step 1/1.</text>
</comment>
<feature type="domain" description="Fumarate reductase/succinate dehydrogenase flavoprotein-like C-terminal" evidence="14">
    <location>
        <begin position="469"/>
        <end position="507"/>
    </location>
</feature>
<gene>
    <name evidence="15" type="ORF">FB556_1730</name>
</gene>
<dbReference type="Gene3D" id="1.20.58.100">
    <property type="entry name" value="Fumarate reductase/succinate dehydrogenase flavoprotein-like, C-terminal domain"/>
    <property type="match status" value="1"/>
</dbReference>
<evidence type="ECO:0000259" key="14">
    <source>
        <dbReference type="Pfam" id="PF02910"/>
    </source>
</evidence>
<dbReference type="Pfam" id="PF00890">
    <property type="entry name" value="FAD_binding_2"/>
    <property type="match status" value="1"/>
</dbReference>
<keyword evidence="8" id="KW-0274">FAD</keyword>
<dbReference type="InterPro" id="IPR015939">
    <property type="entry name" value="Fum_Rdtase/Succ_DH_flav-like_C"/>
</dbReference>
<evidence type="ECO:0000256" key="1">
    <source>
        <dbReference type="ARBA" id="ARBA00001974"/>
    </source>
</evidence>
<evidence type="ECO:0000256" key="11">
    <source>
        <dbReference type="ARBA" id="ARBA00030386"/>
    </source>
</evidence>
<keyword evidence="7" id="KW-0662">Pyridine nucleotide biosynthesis</keyword>
<dbReference type="InterPro" id="IPR027477">
    <property type="entry name" value="Succ_DH/fumarate_Rdtase_cat_sf"/>
</dbReference>
<evidence type="ECO:0000256" key="9">
    <source>
        <dbReference type="ARBA" id="ARBA00023002"/>
    </source>
</evidence>
<evidence type="ECO:0000259" key="13">
    <source>
        <dbReference type="Pfam" id="PF00890"/>
    </source>
</evidence>
<dbReference type="PRINTS" id="PR00368">
    <property type="entry name" value="FADPNR"/>
</dbReference>
<dbReference type="InterPro" id="IPR037099">
    <property type="entry name" value="Fum_R/Succ_DH_flav-like_C_sf"/>
</dbReference>
<dbReference type="InterPro" id="IPR003953">
    <property type="entry name" value="FAD-dep_OxRdtase_2_FAD-bd"/>
</dbReference>
<comment type="cofactor">
    <cofactor evidence="1">
        <name>FAD</name>
        <dbReference type="ChEBI" id="CHEBI:57692"/>
    </cofactor>
</comment>
<keyword evidence="9" id="KW-0560">Oxidoreductase</keyword>
<dbReference type="GO" id="GO:0009435">
    <property type="term" value="P:NAD+ biosynthetic process"/>
    <property type="evidence" value="ECO:0007669"/>
    <property type="project" value="UniProtKB-UniPathway"/>
</dbReference>
<dbReference type="AlphaFoldDB" id="A0A543AFA3"/>
<accession>A0A543AFA3</accession>
<evidence type="ECO:0000256" key="3">
    <source>
        <dbReference type="ARBA" id="ARBA00008562"/>
    </source>
</evidence>
<feature type="domain" description="FAD-dependent oxidoreductase 2 FAD-binding" evidence="13">
    <location>
        <begin position="3"/>
        <end position="381"/>
    </location>
</feature>
<evidence type="ECO:0000256" key="10">
    <source>
        <dbReference type="ARBA" id="ARBA00029426"/>
    </source>
</evidence>
<dbReference type="GO" id="GO:0033765">
    <property type="term" value="F:steroid dehydrogenase activity, acting on the CH-CH group of donors"/>
    <property type="evidence" value="ECO:0007669"/>
    <property type="project" value="UniProtKB-ARBA"/>
</dbReference>
<dbReference type="InterPro" id="IPR005288">
    <property type="entry name" value="NadB"/>
</dbReference>
<comment type="catalytic activity">
    <reaction evidence="12">
        <text>L-aspartate + O2 = iminosuccinate + H2O2</text>
        <dbReference type="Rhea" id="RHEA:25876"/>
        <dbReference type="ChEBI" id="CHEBI:15379"/>
        <dbReference type="ChEBI" id="CHEBI:16240"/>
        <dbReference type="ChEBI" id="CHEBI:29991"/>
        <dbReference type="ChEBI" id="CHEBI:77875"/>
        <dbReference type="EC" id="1.4.3.16"/>
    </reaction>
    <physiologicalReaction direction="left-to-right" evidence="12">
        <dbReference type="Rhea" id="RHEA:25877"/>
    </physiologicalReaction>
</comment>
<organism evidence="15 16">
    <name type="scientific">Enteractinococcus coprophilus</name>
    <dbReference type="NCBI Taxonomy" id="1027633"/>
    <lineage>
        <taxon>Bacteria</taxon>
        <taxon>Bacillati</taxon>
        <taxon>Actinomycetota</taxon>
        <taxon>Actinomycetes</taxon>
        <taxon>Micrococcales</taxon>
        <taxon>Micrococcaceae</taxon>
    </lineage>
</organism>
<keyword evidence="16" id="KW-1185">Reference proteome</keyword>
<evidence type="ECO:0000313" key="15">
    <source>
        <dbReference type="EMBL" id="TQL71257.1"/>
    </source>
</evidence>
<evidence type="ECO:0000256" key="12">
    <source>
        <dbReference type="ARBA" id="ARBA00048305"/>
    </source>
</evidence>
<evidence type="ECO:0000256" key="4">
    <source>
        <dbReference type="ARBA" id="ARBA00012173"/>
    </source>
</evidence>
<dbReference type="GO" id="GO:0008734">
    <property type="term" value="F:L-aspartate oxidase activity"/>
    <property type="evidence" value="ECO:0007669"/>
    <property type="project" value="UniProtKB-EC"/>
</dbReference>